<sequence length="305" mass="32190">MRIIAVLNRDGGTLRTMDLDAFCEEAKAIFASHGHELECRVVSGKKVEATLRAATETAGVDAILAGGGDGTISTAAGIAFASGMPLGVLPAGTMNLFARALKIPLGLNEALQAIAAGDVGAVDIATANDRPFVHQFGVGIHARLVRIRESMTYRSRIGKMLASLKSIAAAALRPPEFDAELHTKSGVERRRVSGIAVSNNPLGDGHIPHADSLDRGLLGVYVAAPVTTPELLRLAFSVLRGSWRESPMVSENEVANVTLSFPKAKRGARAVVDGELIRLQRSVTLKVHPGALRVLLPKSAVSEEM</sequence>
<dbReference type="InterPro" id="IPR016064">
    <property type="entry name" value="NAD/diacylglycerol_kinase_sf"/>
</dbReference>
<dbReference type="GO" id="GO:0019242">
    <property type="term" value="P:methylglyoxal biosynthetic process"/>
    <property type="evidence" value="ECO:0007669"/>
    <property type="project" value="InterPro"/>
</dbReference>
<dbReference type="GO" id="GO:0005829">
    <property type="term" value="C:cytosol"/>
    <property type="evidence" value="ECO:0007669"/>
    <property type="project" value="TreeGrafter"/>
</dbReference>
<name>A0A0F5Q6W0_9HYPH</name>
<dbReference type="PATRIC" id="fig|1293439.3.peg.2522"/>
<organism evidence="2 3">
    <name type="scientific">Devosia epidermidihirudinis</name>
    <dbReference type="NCBI Taxonomy" id="1293439"/>
    <lineage>
        <taxon>Bacteria</taxon>
        <taxon>Pseudomonadati</taxon>
        <taxon>Pseudomonadota</taxon>
        <taxon>Alphaproteobacteria</taxon>
        <taxon>Hyphomicrobiales</taxon>
        <taxon>Devosiaceae</taxon>
        <taxon>Devosia</taxon>
    </lineage>
</organism>
<reference evidence="2 3" key="1">
    <citation type="submission" date="2015-03" db="EMBL/GenBank/DDBJ databases">
        <authorList>
            <person name="Lepp D."/>
            <person name="Hassan Y.I."/>
            <person name="Li X.-Z."/>
            <person name="Zhou T."/>
        </authorList>
    </citation>
    <scope>NUCLEOTIDE SEQUENCE [LARGE SCALE GENOMIC DNA]</scope>
    <source>
        <strain evidence="2 3">E84</strain>
    </source>
</reference>
<gene>
    <name evidence="2" type="ORF">WH87_13940</name>
</gene>
<evidence type="ECO:0000313" key="2">
    <source>
        <dbReference type="EMBL" id="KKC36558.1"/>
    </source>
</evidence>
<comment type="caution">
    <text evidence="2">The sequence shown here is derived from an EMBL/GenBank/DDBJ whole genome shotgun (WGS) entry which is preliminary data.</text>
</comment>
<dbReference type="SMART" id="SM00046">
    <property type="entry name" value="DAGKc"/>
    <property type="match status" value="1"/>
</dbReference>
<dbReference type="InterPro" id="IPR004363">
    <property type="entry name" value="Methylgl_synth"/>
</dbReference>
<dbReference type="Gene3D" id="3.40.50.10330">
    <property type="entry name" value="Probable inorganic polyphosphate/atp-NAD kinase, domain 1"/>
    <property type="match status" value="1"/>
</dbReference>
<dbReference type="STRING" id="1293439.WH87_13940"/>
<keyword evidence="3" id="KW-1185">Reference proteome</keyword>
<dbReference type="PANTHER" id="PTHR30492">
    <property type="entry name" value="METHYLGLYOXAL SYNTHASE"/>
    <property type="match status" value="1"/>
</dbReference>
<feature type="domain" description="DAGKc" evidence="1">
    <location>
        <begin position="1"/>
        <end position="131"/>
    </location>
</feature>
<accession>A0A0F5Q6W0</accession>
<dbReference type="Pfam" id="PF00781">
    <property type="entry name" value="DAGK_cat"/>
    <property type="match status" value="1"/>
</dbReference>
<dbReference type="RefSeq" id="WP_046140925.1">
    <property type="nucleotide sequence ID" value="NZ_LANJ01000021.1"/>
</dbReference>
<dbReference type="InterPro" id="IPR017438">
    <property type="entry name" value="ATP-NAD_kinase_N"/>
</dbReference>
<dbReference type="GO" id="GO:0008929">
    <property type="term" value="F:methylglyoxal synthase activity"/>
    <property type="evidence" value="ECO:0007669"/>
    <property type="project" value="InterPro"/>
</dbReference>
<dbReference type="OrthoDB" id="9815110at2"/>
<dbReference type="Pfam" id="PF19279">
    <property type="entry name" value="YegS_C"/>
    <property type="match status" value="1"/>
</dbReference>
<evidence type="ECO:0000313" key="3">
    <source>
        <dbReference type="Proteomes" id="UP000033411"/>
    </source>
</evidence>
<dbReference type="GO" id="GO:0016301">
    <property type="term" value="F:kinase activity"/>
    <property type="evidence" value="ECO:0007669"/>
    <property type="project" value="InterPro"/>
</dbReference>
<proteinExistence type="predicted"/>
<dbReference type="Proteomes" id="UP000033411">
    <property type="component" value="Unassembled WGS sequence"/>
</dbReference>
<evidence type="ECO:0000259" key="1">
    <source>
        <dbReference type="PROSITE" id="PS50146"/>
    </source>
</evidence>
<dbReference type="SUPFAM" id="SSF111331">
    <property type="entry name" value="NAD kinase/diacylglycerol kinase-like"/>
    <property type="match status" value="1"/>
</dbReference>
<dbReference type="PROSITE" id="PS50146">
    <property type="entry name" value="DAGK"/>
    <property type="match status" value="1"/>
</dbReference>
<dbReference type="Gene3D" id="2.60.200.40">
    <property type="match status" value="1"/>
</dbReference>
<dbReference type="EMBL" id="LANJ01000021">
    <property type="protein sequence ID" value="KKC36558.1"/>
    <property type="molecule type" value="Genomic_DNA"/>
</dbReference>
<dbReference type="InterPro" id="IPR045540">
    <property type="entry name" value="YegS/DAGK_C"/>
</dbReference>
<protein>
    <recommendedName>
        <fullName evidence="1">DAGKc domain-containing protein</fullName>
    </recommendedName>
</protein>
<dbReference type="AlphaFoldDB" id="A0A0F5Q6W0"/>
<dbReference type="PANTHER" id="PTHR30492:SF0">
    <property type="entry name" value="METHYLGLYOXAL SYNTHASE"/>
    <property type="match status" value="1"/>
</dbReference>
<dbReference type="InterPro" id="IPR001206">
    <property type="entry name" value="Diacylglycerol_kinase_cat_dom"/>
</dbReference>